<comment type="caution">
    <text evidence="3">The sequence shown here is derived from an EMBL/GenBank/DDBJ whole genome shotgun (WGS) entry which is preliminary data.</text>
</comment>
<dbReference type="AlphaFoldDB" id="A0A2A7SDU0"/>
<dbReference type="EMBL" id="PDDY01000001">
    <property type="protein sequence ID" value="PEH41741.1"/>
    <property type="molecule type" value="Genomic_DNA"/>
</dbReference>
<name>A0A2A7SDU0_BURGA</name>
<reference evidence="4" key="1">
    <citation type="submission" date="2017-09" db="EMBL/GenBank/DDBJ databases">
        <title>FDA dAtabase for Regulatory Grade micrObial Sequences (FDA-ARGOS): Supporting development and validation of Infectious Disease Dx tests.</title>
        <authorList>
            <person name="Minogue T."/>
            <person name="Wolcott M."/>
            <person name="Wasieloski L."/>
            <person name="Aguilar W."/>
            <person name="Moore D."/>
            <person name="Tallon L."/>
            <person name="Sadzewicz L."/>
            <person name="Ott S."/>
            <person name="Zhao X."/>
            <person name="Nagaraj S."/>
            <person name="Vavikolanu K."/>
            <person name="Aluvathingal J."/>
            <person name="Nadendla S."/>
            <person name="Sichtig H."/>
        </authorList>
    </citation>
    <scope>NUCLEOTIDE SEQUENCE [LARGE SCALE GENOMIC DNA]</scope>
    <source>
        <strain evidence="4">FDAARGOS_390</strain>
    </source>
</reference>
<feature type="compositionally biased region" description="Gly residues" evidence="2">
    <location>
        <begin position="12"/>
        <end position="21"/>
    </location>
</feature>
<organism evidence="3 4">
    <name type="scientific">Burkholderia gladioli</name>
    <name type="common">Pseudomonas marginata</name>
    <name type="synonym">Phytomonas marginata</name>
    <dbReference type="NCBI Taxonomy" id="28095"/>
    <lineage>
        <taxon>Bacteria</taxon>
        <taxon>Pseudomonadati</taxon>
        <taxon>Pseudomonadota</taxon>
        <taxon>Betaproteobacteria</taxon>
        <taxon>Burkholderiales</taxon>
        <taxon>Burkholderiaceae</taxon>
        <taxon>Burkholderia</taxon>
    </lineage>
</organism>
<proteinExistence type="predicted"/>
<gene>
    <name evidence="3" type="ORF">CRM94_06005</name>
</gene>
<evidence type="ECO:0000256" key="2">
    <source>
        <dbReference type="SAM" id="MobiDB-lite"/>
    </source>
</evidence>
<evidence type="ECO:0000256" key="1">
    <source>
        <dbReference type="SAM" id="Coils"/>
    </source>
</evidence>
<feature type="compositionally biased region" description="Low complexity" evidence="2">
    <location>
        <begin position="1"/>
        <end position="11"/>
    </location>
</feature>
<feature type="coiled-coil region" evidence="1">
    <location>
        <begin position="29"/>
        <end position="59"/>
    </location>
</feature>
<accession>A0A2A7SDU0</accession>
<sequence>MSPAASTAKPGKSGGAAGASGSGQSNSGVALIEQVIKRLEQMLKQVEKQLAQAHNETERQALLQEIELISGQLQQALAALSKAMNGQTGGATSVDIHA</sequence>
<dbReference type="Proteomes" id="UP000220629">
    <property type="component" value="Unassembled WGS sequence"/>
</dbReference>
<feature type="region of interest" description="Disordered" evidence="2">
    <location>
        <begin position="1"/>
        <end position="26"/>
    </location>
</feature>
<protein>
    <submittedName>
        <fullName evidence="3">Uncharacterized protein</fullName>
    </submittedName>
</protein>
<evidence type="ECO:0000313" key="3">
    <source>
        <dbReference type="EMBL" id="PEH41741.1"/>
    </source>
</evidence>
<keyword evidence="1" id="KW-0175">Coiled coil</keyword>
<evidence type="ECO:0000313" key="4">
    <source>
        <dbReference type="Proteomes" id="UP000220629"/>
    </source>
</evidence>